<accession>A0A3B1B9V8</accession>
<dbReference type="EMBL" id="UOFY01000027">
    <property type="protein sequence ID" value="VAX08208.1"/>
    <property type="molecule type" value="Genomic_DNA"/>
</dbReference>
<feature type="region of interest" description="Disordered" evidence="1">
    <location>
        <begin position="70"/>
        <end position="110"/>
    </location>
</feature>
<sequence length="110" mass="11730">MSEGIQLSDELVADVFRIIASHDPAAEQNMMLGIQYLSAITGYLAAGFPGSDQERDEFLDQLAAFSKHVCDQQAGSDKDKQASQPAAAEAAPDGRSVETSDPAMGIWTPE</sequence>
<proteinExistence type="predicted"/>
<evidence type="ECO:0000313" key="2">
    <source>
        <dbReference type="EMBL" id="VAX08208.1"/>
    </source>
</evidence>
<feature type="compositionally biased region" description="Low complexity" evidence="1">
    <location>
        <begin position="82"/>
        <end position="91"/>
    </location>
</feature>
<protein>
    <submittedName>
        <fullName evidence="2">Uncharacterized protein</fullName>
    </submittedName>
</protein>
<organism evidence="2">
    <name type="scientific">hydrothermal vent metagenome</name>
    <dbReference type="NCBI Taxonomy" id="652676"/>
    <lineage>
        <taxon>unclassified sequences</taxon>
        <taxon>metagenomes</taxon>
        <taxon>ecological metagenomes</taxon>
    </lineage>
</organism>
<reference evidence="2" key="1">
    <citation type="submission" date="2018-06" db="EMBL/GenBank/DDBJ databases">
        <authorList>
            <person name="Zhirakovskaya E."/>
        </authorList>
    </citation>
    <scope>NUCLEOTIDE SEQUENCE</scope>
</reference>
<name>A0A3B1B9V8_9ZZZZ</name>
<dbReference type="AlphaFoldDB" id="A0A3B1B9V8"/>
<gene>
    <name evidence="2" type="ORF">MNBD_GAMMA25-471</name>
</gene>
<evidence type="ECO:0000256" key="1">
    <source>
        <dbReference type="SAM" id="MobiDB-lite"/>
    </source>
</evidence>